<dbReference type="HOGENOM" id="CLU_000445_92_1_6"/>
<dbReference type="AlphaFoldDB" id="E1SMU9"/>
<dbReference type="EMBL" id="CP002209">
    <property type="protein sequence ID" value="ADN76618.1"/>
    <property type="molecule type" value="Genomic_DNA"/>
</dbReference>
<dbReference type="OrthoDB" id="9764808at2"/>
<sequence length="413" mass="45774">MANRECKIPVKDLQVGQSIRLPLAWKEHPFMFNRFRIKDEGQIQLIRKLGLNHVFLQLAEGESTPQFVEPATPAAPTAIDTETLRCQQAERDAVAKESQTYRRLLKKCEQAYGKSLENVRTSFSRLPTTPDQAYADGSAVVDEILRQFDEAGSETVLQLVAANQEGTMQFHAMNVSVVAMVLGRALGLDGPQLRELGLAALVHDVGKLRVPSAILNKRTPLNKAEQNFLYQHPKLALEMLKGTPFATKGIFAMVSGHHEYLDGSGYPQKLSGKAISPMTQILTIANEYDNLVNGTVKSLPPYQALAFMFKNRAKQLNPTFLQTLVKTLGVYPPGTLLRLENGQVSKVISSDPAQPLFPTLMLYDAEIPKKEAPMVSLDMLGLKIDGVLKVSELTEAQCHYLDVSPALAYYVRR</sequence>
<dbReference type="InterPro" id="IPR003607">
    <property type="entry name" value="HD/PDEase_dom"/>
</dbReference>
<dbReference type="Pfam" id="PF11871">
    <property type="entry name" value="DUF3391"/>
    <property type="match status" value="1"/>
</dbReference>
<dbReference type="PANTHER" id="PTHR43155">
    <property type="entry name" value="CYCLIC DI-GMP PHOSPHODIESTERASE PA4108-RELATED"/>
    <property type="match status" value="1"/>
</dbReference>
<dbReference type="RefSeq" id="WP_013345924.1">
    <property type="nucleotide sequence ID" value="NC_014541.1"/>
</dbReference>
<evidence type="ECO:0000313" key="2">
    <source>
        <dbReference type="EMBL" id="ADN76618.1"/>
    </source>
</evidence>
<dbReference type="eggNOG" id="COG2206">
    <property type="taxonomic scope" value="Bacteria"/>
</dbReference>
<gene>
    <name evidence="2" type="ordered locus">Fbal_2416</name>
</gene>
<accession>E1SMU9</accession>
<dbReference type="InterPro" id="IPR037522">
    <property type="entry name" value="HD_GYP_dom"/>
</dbReference>
<dbReference type="STRING" id="550540.Fbal_2416"/>
<protein>
    <submittedName>
        <fullName evidence="2">Metal dependent phosphohydrolase</fullName>
    </submittedName>
</protein>
<feature type="domain" description="HD-GYP" evidence="1">
    <location>
        <begin position="146"/>
        <end position="340"/>
    </location>
</feature>
<dbReference type="Gene3D" id="1.10.3210.10">
    <property type="entry name" value="Hypothetical protein af1432"/>
    <property type="match status" value="1"/>
</dbReference>
<dbReference type="SUPFAM" id="SSF109604">
    <property type="entry name" value="HD-domain/PDEase-like"/>
    <property type="match status" value="1"/>
</dbReference>
<dbReference type="PROSITE" id="PS51832">
    <property type="entry name" value="HD_GYP"/>
    <property type="match status" value="1"/>
</dbReference>
<dbReference type="KEGG" id="fbl:Fbal_2416"/>
<dbReference type="GeneID" id="67182628"/>
<dbReference type="PANTHER" id="PTHR43155:SF2">
    <property type="entry name" value="CYCLIC DI-GMP PHOSPHODIESTERASE PA4108"/>
    <property type="match status" value="1"/>
</dbReference>
<dbReference type="GO" id="GO:0008081">
    <property type="term" value="F:phosphoric diester hydrolase activity"/>
    <property type="evidence" value="ECO:0007669"/>
    <property type="project" value="UniProtKB-ARBA"/>
</dbReference>
<dbReference type="Pfam" id="PF13487">
    <property type="entry name" value="HD_5"/>
    <property type="match status" value="1"/>
</dbReference>
<evidence type="ECO:0000313" key="3">
    <source>
        <dbReference type="Proteomes" id="UP000006683"/>
    </source>
</evidence>
<reference evidence="2 3" key="1">
    <citation type="journal article" date="2010" name="Stand. Genomic Sci.">
        <title>Complete genome sequence of Ferrimonas balearica type strain (PAT).</title>
        <authorList>
            <person name="Nolan M."/>
            <person name="Sikorski J."/>
            <person name="Davenport K."/>
            <person name="Lucas S."/>
            <person name="Glavina Del Rio T."/>
            <person name="Tice H."/>
            <person name="Cheng J."/>
            <person name="Goodwin L."/>
            <person name="Pitluck S."/>
            <person name="Liolios K."/>
            <person name="Ivanova N."/>
            <person name="Mavromatis K."/>
            <person name="Ovchinnikova G."/>
            <person name="Pati A."/>
            <person name="Chen A."/>
            <person name="Palaniappan K."/>
            <person name="Land M."/>
            <person name="Hauser L."/>
            <person name="Chang Y."/>
            <person name="Jeffries C."/>
            <person name="Tapia R."/>
            <person name="Brettin T."/>
            <person name="Detter J."/>
            <person name="Han C."/>
            <person name="Yasawong M."/>
            <person name="Rohde M."/>
            <person name="Tindall B."/>
            <person name="Goker M."/>
            <person name="Woyke T."/>
            <person name="Bristow J."/>
            <person name="Eisen J."/>
            <person name="Markowitz V."/>
            <person name="Hugenholtz P."/>
            <person name="Kyrpides N."/>
            <person name="Klenk H."/>
            <person name="Lapidus A."/>
        </authorList>
    </citation>
    <scope>NUCLEOTIDE SEQUENCE [LARGE SCALE GENOMIC DNA]</scope>
    <source>
        <strain evidence="3">DSM 9799 / CCM 4581 / KCTC 23876 / PAT</strain>
    </source>
</reference>
<organism evidence="2 3">
    <name type="scientific">Ferrimonas balearica (strain DSM 9799 / CCM 4581 / KCTC 23876 / PAT)</name>
    <dbReference type="NCBI Taxonomy" id="550540"/>
    <lineage>
        <taxon>Bacteria</taxon>
        <taxon>Pseudomonadati</taxon>
        <taxon>Pseudomonadota</taxon>
        <taxon>Gammaproteobacteria</taxon>
        <taxon>Alteromonadales</taxon>
        <taxon>Ferrimonadaceae</taxon>
        <taxon>Ferrimonas</taxon>
    </lineage>
</organism>
<proteinExistence type="predicted"/>
<dbReference type="CDD" id="cd00077">
    <property type="entry name" value="HDc"/>
    <property type="match status" value="1"/>
</dbReference>
<name>E1SMU9_FERBD</name>
<keyword evidence="3" id="KW-1185">Reference proteome</keyword>
<evidence type="ECO:0000259" key="1">
    <source>
        <dbReference type="PROSITE" id="PS51832"/>
    </source>
</evidence>
<keyword evidence="2" id="KW-0378">Hydrolase</keyword>
<dbReference type="InterPro" id="IPR021812">
    <property type="entry name" value="DUF3391"/>
</dbReference>
<dbReference type="Proteomes" id="UP000006683">
    <property type="component" value="Chromosome"/>
</dbReference>